<proteinExistence type="predicted"/>
<protein>
    <submittedName>
        <fullName evidence="1">Uncharacterized protein</fullName>
    </submittedName>
</protein>
<evidence type="ECO:0000313" key="2">
    <source>
        <dbReference type="Proteomes" id="UP000186364"/>
    </source>
</evidence>
<reference evidence="1 2" key="1">
    <citation type="submission" date="2016-09" db="EMBL/GenBank/DDBJ databases">
        <title>Rhizobium sp. nov., a novel species isolated from the rice rhizosphere.</title>
        <authorList>
            <person name="Zhao J."/>
            <person name="Zhang X."/>
        </authorList>
    </citation>
    <scope>NUCLEOTIDE SEQUENCE [LARGE SCALE GENOMIC DNA]</scope>
    <source>
        <strain evidence="1 2">1.7048</strain>
    </source>
</reference>
<accession>A0A1Q9AZ62</accession>
<sequence length="73" mass="8000">MVQSMTECNRKAWFFPQCAARRQGWFSLLACMDFRLGVVPGADRHSAAPLPLGHLLLAQALRTGADAAAWGQE</sequence>
<dbReference type="EMBL" id="MKIP01000034">
    <property type="protein sequence ID" value="OLP60980.1"/>
    <property type="molecule type" value="Genomic_DNA"/>
</dbReference>
<organism evidence="1 2">
    <name type="scientific">Xaviernesmea oryzae</name>
    <dbReference type="NCBI Taxonomy" id="464029"/>
    <lineage>
        <taxon>Bacteria</taxon>
        <taxon>Pseudomonadati</taxon>
        <taxon>Pseudomonadota</taxon>
        <taxon>Alphaproteobacteria</taxon>
        <taxon>Hyphomicrobiales</taxon>
        <taxon>Rhizobiaceae</taxon>
        <taxon>Rhizobium/Agrobacterium group</taxon>
        <taxon>Xaviernesmea</taxon>
    </lineage>
</organism>
<keyword evidence="2" id="KW-1185">Reference proteome</keyword>
<dbReference type="AlphaFoldDB" id="A0A1Q9AZ62"/>
<gene>
    <name evidence="1" type="ORF">BJF93_02620</name>
</gene>
<evidence type="ECO:0000313" key="1">
    <source>
        <dbReference type="EMBL" id="OLP60980.1"/>
    </source>
</evidence>
<dbReference type="Proteomes" id="UP000186364">
    <property type="component" value="Unassembled WGS sequence"/>
</dbReference>
<comment type="caution">
    <text evidence="1">The sequence shown here is derived from an EMBL/GenBank/DDBJ whole genome shotgun (WGS) entry which is preliminary data.</text>
</comment>
<name>A0A1Q9AZ62_9HYPH</name>